<accession>A0A098BV21</accession>
<protein>
    <submittedName>
        <fullName evidence="2">Uncharacterized protein</fullName>
    </submittedName>
</protein>
<feature type="region of interest" description="Disordered" evidence="1">
    <location>
        <begin position="1"/>
        <end position="43"/>
    </location>
</feature>
<evidence type="ECO:0000313" key="3">
    <source>
        <dbReference type="Proteomes" id="UP000042997"/>
    </source>
</evidence>
<dbReference type="AlphaFoldDB" id="A0A098BV21"/>
<name>A0A098BV21_9NOCA</name>
<organism evidence="2 3">
    <name type="scientific">Rhodococcus ruber</name>
    <dbReference type="NCBI Taxonomy" id="1830"/>
    <lineage>
        <taxon>Bacteria</taxon>
        <taxon>Bacillati</taxon>
        <taxon>Actinomycetota</taxon>
        <taxon>Actinomycetes</taxon>
        <taxon>Mycobacteriales</taxon>
        <taxon>Nocardiaceae</taxon>
        <taxon>Rhodococcus</taxon>
    </lineage>
</organism>
<evidence type="ECO:0000313" key="2">
    <source>
        <dbReference type="EMBL" id="CDZ92047.1"/>
    </source>
</evidence>
<reference evidence="2 3" key="1">
    <citation type="journal article" date="2014" name="Genome Announc.">
        <title>Draft Genome Sequence of Propane- and Butane-Oxidizing Actinobacterium Rhodococcus ruber IEGM 231.</title>
        <authorList>
            <person name="Ivshina I.B."/>
            <person name="Kuyukina M.S."/>
            <person name="Krivoruchko A.V."/>
            <person name="Barbe V."/>
            <person name="Fischer C."/>
        </authorList>
    </citation>
    <scope>NUCLEOTIDE SEQUENCE [LARGE SCALE GENOMIC DNA]</scope>
</reference>
<evidence type="ECO:0000256" key="1">
    <source>
        <dbReference type="SAM" id="MobiDB-lite"/>
    </source>
</evidence>
<sequence length="97" mass="10267">MAGGSPGRIPTWDPAGDVRLPRRSAVRVAGPADPREPRPGSGLRSGVVVLALGLIRLRRGARLQLLGVGVRVLGCVVLLRVSGVLGHGRRMHRPDRS</sequence>
<proteinExistence type="predicted"/>
<dbReference type="EMBL" id="CCSD01000107">
    <property type="protein sequence ID" value="CDZ92047.1"/>
    <property type="molecule type" value="Genomic_DNA"/>
</dbReference>
<gene>
    <name evidence="2" type="ORF">RHRU231_910086</name>
</gene>
<dbReference type="Proteomes" id="UP000042997">
    <property type="component" value="Unassembled WGS sequence"/>
</dbReference>